<accession>A0A7W6CA01</accession>
<sequence length="134" mass="15414">MSNSVMARRVRSPRHAFVQAFETGWIGRGGIVREKSDSWVEIVNGALNGRISLPQRSVEIVGEPWPEYGDRAYRLYEQGSNSQREIGVCWCWAGLERRSILLNTDDGKYYGHLQSVSMKDAWARFTIEIYDEIE</sequence>
<reference evidence="1 2" key="1">
    <citation type="submission" date="2020-08" db="EMBL/GenBank/DDBJ databases">
        <title>Genomic Encyclopedia of Type Strains, Phase IV (KMG-IV): sequencing the most valuable type-strain genomes for metagenomic binning, comparative biology and taxonomic classification.</title>
        <authorList>
            <person name="Goeker M."/>
        </authorList>
    </citation>
    <scope>NUCLEOTIDE SEQUENCE [LARGE SCALE GENOMIC DNA]</scope>
    <source>
        <strain evidence="1 2">DSM 26438</strain>
    </source>
</reference>
<organism evidence="1 2">
    <name type="scientific">Rhizobium skierniewicense</name>
    <dbReference type="NCBI Taxonomy" id="984260"/>
    <lineage>
        <taxon>Bacteria</taxon>
        <taxon>Pseudomonadati</taxon>
        <taxon>Pseudomonadota</taxon>
        <taxon>Alphaproteobacteria</taxon>
        <taxon>Hyphomicrobiales</taxon>
        <taxon>Rhizobiaceae</taxon>
        <taxon>Rhizobium/Agrobacterium group</taxon>
        <taxon>Rhizobium</taxon>
    </lineage>
</organism>
<evidence type="ECO:0000313" key="2">
    <source>
        <dbReference type="Proteomes" id="UP000565286"/>
    </source>
</evidence>
<gene>
    <name evidence="1" type="ORF">GGQ73_004389</name>
</gene>
<dbReference type="EMBL" id="JACIDV010000018">
    <property type="protein sequence ID" value="MBB3948402.1"/>
    <property type="molecule type" value="Genomic_DNA"/>
</dbReference>
<evidence type="ECO:0000313" key="1">
    <source>
        <dbReference type="EMBL" id="MBB3948402.1"/>
    </source>
</evidence>
<dbReference type="AlphaFoldDB" id="A0A7W6CA01"/>
<dbReference type="Proteomes" id="UP000565286">
    <property type="component" value="Unassembled WGS sequence"/>
</dbReference>
<comment type="caution">
    <text evidence="1">The sequence shown here is derived from an EMBL/GenBank/DDBJ whole genome shotgun (WGS) entry which is preliminary data.</text>
</comment>
<proteinExistence type="predicted"/>
<keyword evidence="2" id="KW-1185">Reference proteome</keyword>
<name>A0A7W6CA01_9HYPH</name>
<protein>
    <submittedName>
        <fullName evidence="1">Uncharacterized protein</fullName>
    </submittedName>
</protein>